<dbReference type="Proteomes" id="UP000270866">
    <property type="component" value="Unassembled WGS sequence"/>
</dbReference>
<feature type="region of interest" description="Disordered" evidence="1">
    <location>
        <begin position="31"/>
        <end position="55"/>
    </location>
</feature>
<dbReference type="AlphaFoldDB" id="A0A3L6MX31"/>
<protein>
    <submittedName>
        <fullName evidence="2">Uncharacterized protein</fullName>
    </submittedName>
</protein>
<feature type="compositionally biased region" description="Basic and acidic residues" evidence="1">
    <location>
        <begin position="46"/>
        <end position="55"/>
    </location>
</feature>
<gene>
    <name evidence="2" type="ORF">BFJ65_g15982</name>
</gene>
<evidence type="ECO:0000313" key="3">
    <source>
        <dbReference type="Proteomes" id="UP000270866"/>
    </source>
</evidence>
<feature type="compositionally biased region" description="Polar residues" evidence="1">
    <location>
        <begin position="31"/>
        <end position="41"/>
    </location>
</feature>
<organism evidence="2 3">
    <name type="scientific">Fusarium oxysporum f. sp. cepae</name>
    <dbReference type="NCBI Taxonomy" id="396571"/>
    <lineage>
        <taxon>Eukaryota</taxon>
        <taxon>Fungi</taxon>
        <taxon>Dikarya</taxon>
        <taxon>Ascomycota</taxon>
        <taxon>Pezizomycotina</taxon>
        <taxon>Sordariomycetes</taxon>
        <taxon>Hypocreomycetidae</taxon>
        <taxon>Hypocreales</taxon>
        <taxon>Nectriaceae</taxon>
        <taxon>Fusarium</taxon>
        <taxon>Fusarium oxysporum species complex</taxon>
    </lineage>
</organism>
<evidence type="ECO:0000256" key="1">
    <source>
        <dbReference type="SAM" id="MobiDB-lite"/>
    </source>
</evidence>
<reference evidence="2 3" key="1">
    <citation type="journal article" date="2018" name="Sci. Rep.">
        <title>Characterisation of pathogen-specific regions and novel effector candidates in Fusarium oxysporum f. sp. cepae.</title>
        <authorList>
            <person name="Armitage A.D."/>
            <person name="Taylor A."/>
            <person name="Sobczyk M.K."/>
            <person name="Baxter L."/>
            <person name="Greenfield B.P."/>
            <person name="Bates H.J."/>
            <person name="Wilson F."/>
            <person name="Jackson A.C."/>
            <person name="Ott S."/>
            <person name="Harrison R.J."/>
            <person name="Clarkson J.P."/>
        </authorList>
    </citation>
    <scope>NUCLEOTIDE SEQUENCE [LARGE SCALE GENOMIC DNA]</scope>
    <source>
        <strain evidence="2 3">FoC_Fus2</strain>
    </source>
</reference>
<comment type="caution">
    <text evidence="2">The sequence shown here is derived from an EMBL/GenBank/DDBJ whole genome shotgun (WGS) entry which is preliminary data.</text>
</comment>
<accession>A0A3L6MX31</accession>
<dbReference type="EMBL" id="MRCU01000012">
    <property type="protein sequence ID" value="RKK09530.1"/>
    <property type="molecule type" value="Genomic_DNA"/>
</dbReference>
<name>A0A3L6MX31_FUSOX</name>
<proteinExistence type="predicted"/>
<sequence>MVELLSLGPHAIPGCGAARFNALYSAAHGTTIANDGDSANGQLEAEGGHMEMDVD</sequence>
<evidence type="ECO:0000313" key="2">
    <source>
        <dbReference type="EMBL" id="RKK09530.1"/>
    </source>
</evidence>